<dbReference type="Proteomes" id="UP000239649">
    <property type="component" value="Unassembled WGS sequence"/>
</dbReference>
<keyword evidence="3" id="KW-1185">Reference proteome</keyword>
<dbReference type="EMBL" id="LHPF02000030">
    <property type="protein sequence ID" value="PSC69066.1"/>
    <property type="molecule type" value="Genomic_DNA"/>
</dbReference>
<evidence type="ECO:0000313" key="2">
    <source>
        <dbReference type="EMBL" id="PSC69066.1"/>
    </source>
</evidence>
<dbReference type="PANTHER" id="PTHR22504:SF0">
    <property type="entry name" value="REPRESSOR OF RNA POLYMERASE III TRANSCRIPTION MAF1 HOMOLOG"/>
    <property type="match status" value="1"/>
</dbReference>
<evidence type="ECO:0000313" key="3">
    <source>
        <dbReference type="Proteomes" id="UP000239649"/>
    </source>
</evidence>
<sequence>MKYLDIGPLARINAFLDGVDVGDLIVKGDLEAYSCKLAGLDKKLSRSLEEEVEASSGSPSSLSKSPVGPLQESSSRKTLVYLILTLNHIYPDYDFSLLRSHHFKKEEGVGAIEETIDAHLVEASKVWETTPGFGEEPLLDCLWSSIDEAINLKECDVYSYKSDMESDPFGEKGSVWSFNYFFYNKKLKRILYFSCRGLSKTAVELSVTTDYKYNTDDEGEEVDAATSMANEMDL</sequence>
<dbReference type="GO" id="GO:0000994">
    <property type="term" value="F:RNA polymerase III core binding"/>
    <property type="evidence" value="ECO:0007669"/>
    <property type="project" value="TreeGrafter"/>
</dbReference>
<evidence type="ECO:0000256" key="1">
    <source>
        <dbReference type="PIRNR" id="PIRNR037240"/>
    </source>
</evidence>
<dbReference type="FunFam" id="3.40.1000.50:FF:000003">
    <property type="entry name" value="Repressor of RNA polymerase III transcription MAF1"/>
    <property type="match status" value="1"/>
</dbReference>
<reference evidence="2 3" key="1">
    <citation type="journal article" date="2018" name="Plant J.">
        <title>Genome sequences of Chlorella sorokiniana UTEX 1602 and Micractinium conductrix SAG 241.80: implications to maltose excretion by a green alga.</title>
        <authorList>
            <person name="Arriola M.B."/>
            <person name="Velmurugan N."/>
            <person name="Zhang Y."/>
            <person name="Plunkett M.H."/>
            <person name="Hondzo H."/>
            <person name="Barney B.M."/>
        </authorList>
    </citation>
    <scope>NUCLEOTIDE SEQUENCE [LARGE SCALE GENOMIC DNA]</scope>
    <source>
        <strain evidence="2 3">SAG 241.80</strain>
    </source>
</reference>
<dbReference type="InterPro" id="IPR038564">
    <property type="entry name" value="Maf1_sf"/>
</dbReference>
<dbReference type="Gene3D" id="3.40.1000.50">
    <property type="entry name" value="Repressor of RNA polymerase III transcription Maf1"/>
    <property type="match status" value="1"/>
</dbReference>
<dbReference type="GO" id="GO:0016480">
    <property type="term" value="P:negative regulation of transcription by RNA polymerase III"/>
    <property type="evidence" value="ECO:0007669"/>
    <property type="project" value="UniProtKB-UniRule"/>
</dbReference>
<keyword evidence="1" id="KW-0539">Nucleus</keyword>
<name>A0A2P6V4Q4_9CHLO</name>
<proteinExistence type="inferred from homology"/>
<dbReference type="Pfam" id="PF09174">
    <property type="entry name" value="Maf1"/>
    <property type="match status" value="1"/>
</dbReference>
<comment type="similarity">
    <text evidence="1">Belongs to the MAF1 family.</text>
</comment>
<keyword evidence="1" id="KW-0805">Transcription regulation</keyword>
<keyword evidence="1" id="KW-0678">Repressor</keyword>
<keyword evidence="1" id="KW-0804">Transcription</keyword>
<organism evidence="2 3">
    <name type="scientific">Micractinium conductrix</name>
    <dbReference type="NCBI Taxonomy" id="554055"/>
    <lineage>
        <taxon>Eukaryota</taxon>
        <taxon>Viridiplantae</taxon>
        <taxon>Chlorophyta</taxon>
        <taxon>core chlorophytes</taxon>
        <taxon>Trebouxiophyceae</taxon>
        <taxon>Chlorellales</taxon>
        <taxon>Chlorellaceae</taxon>
        <taxon>Chlorella clade</taxon>
        <taxon>Micractinium</taxon>
    </lineage>
</organism>
<dbReference type="PIRSF" id="PIRSF037240">
    <property type="entry name" value="RNA_polIII_Trep_MAF1"/>
    <property type="match status" value="1"/>
</dbReference>
<dbReference type="OrthoDB" id="277029at2759"/>
<dbReference type="AlphaFoldDB" id="A0A2P6V4Q4"/>
<comment type="subcellular location">
    <subcellularLocation>
        <location evidence="1">Nucleus</location>
    </subcellularLocation>
</comment>
<gene>
    <name evidence="2" type="ORF">C2E20_7421</name>
</gene>
<dbReference type="PANTHER" id="PTHR22504">
    <property type="entry name" value="REPRESSOR OF RNA POLYMERASE III TRANSCRIPTION MAF1"/>
    <property type="match status" value="1"/>
</dbReference>
<protein>
    <recommendedName>
        <fullName evidence="1">Repressor of RNA polymerase III transcription</fullName>
    </recommendedName>
</protein>
<dbReference type="GO" id="GO:0005634">
    <property type="term" value="C:nucleus"/>
    <property type="evidence" value="ECO:0007669"/>
    <property type="project" value="UniProtKB-SubCell"/>
</dbReference>
<comment type="caution">
    <text evidence="2">The sequence shown here is derived from an EMBL/GenBank/DDBJ whole genome shotgun (WGS) entry which is preliminary data.</text>
</comment>
<accession>A0A2P6V4Q4</accession>
<dbReference type="STRING" id="554055.A0A2P6V4Q4"/>
<dbReference type="InterPro" id="IPR015257">
    <property type="entry name" value="Maf1"/>
</dbReference>